<proteinExistence type="predicted"/>
<comment type="caution">
    <text evidence="2">The sequence shown here is derived from an EMBL/GenBank/DDBJ whole genome shotgun (WGS) entry which is preliminary data.</text>
</comment>
<protein>
    <recommendedName>
        <fullName evidence="5">YbaB/EbfC DNA-binding family protein</fullName>
    </recommendedName>
</protein>
<reference evidence="2" key="3">
    <citation type="submission" date="2020-09" db="EMBL/GenBank/DDBJ databases">
        <authorList>
            <person name="Sun Q."/>
            <person name="Zhou Y."/>
        </authorList>
    </citation>
    <scope>NUCLEOTIDE SEQUENCE</scope>
    <source>
        <strain evidence="2">CGMCC 4.7206</strain>
    </source>
</reference>
<reference evidence="1 4" key="2">
    <citation type="journal article" date="2019" name="Int. J. Syst. Evol. Microbiol.">
        <title>The Global Catalogue of Microorganisms (GCM) 10K type strain sequencing project: providing services to taxonomists for standard genome sequencing and annotation.</title>
        <authorList>
            <consortium name="The Broad Institute Genomics Platform"/>
            <consortium name="The Broad Institute Genome Sequencing Center for Infectious Disease"/>
            <person name="Wu L."/>
            <person name="Ma J."/>
        </authorList>
    </citation>
    <scope>NUCLEOTIDE SEQUENCE [LARGE SCALE GENOMIC DNA]</scope>
    <source>
        <strain evidence="1 4">JCM 10664</strain>
    </source>
</reference>
<evidence type="ECO:0008006" key="5">
    <source>
        <dbReference type="Google" id="ProtNLM"/>
    </source>
</evidence>
<dbReference type="GO" id="GO:0003677">
    <property type="term" value="F:DNA binding"/>
    <property type="evidence" value="ECO:0007669"/>
    <property type="project" value="InterPro"/>
</dbReference>
<evidence type="ECO:0000313" key="1">
    <source>
        <dbReference type="EMBL" id="GAA0508552.1"/>
    </source>
</evidence>
<evidence type="ECO:0000313" key="3">
    <source>
        <dbReference type="Proteomes" id="UP000597989"/>
    </source>
</evidence>
<dbReference type="EMBL" id="BMMT01000005">
    <property type="protein sequence ID" value="GGI82110.1"/>
    <property type="molecule type" value="Genomic_DNA"/>
</dbReference>
<reference evidence="1" key="4">
    <citation type="submission" date="2023-12" db="EMBL/GenBank/DDBJ databases">
        <authorList>
            <person name="Sun Q."/>
            <person name="Inoue M."/>
        </authorList>
    </citation>
    <scope>NUCLEOTIDE SEQUENCE</scope>
    <source>
        <strain evidence="1">JCM 10664</strain>
    </source>
</reference>
<dbReference type="Proteomes" id="UP000597989">
    <property type="component" value="Unassembled WGS sequence"/>
</dbReference>
<dbReference type="SUPFAM" id="SSF82607">
    <property type="entry name" value="YbaB-like"/>
    <property type="match status" value="1"/>
</dbReference>
<dbReference type="AlphaFoldDB" id="A0A917JSC7"/>
<dbReference type="EMBL" id="BAAAHC010000003">
    <property type="protein sequence ID" value="GAA0508552.1"/>
    <property type="molecule type" value="Genomic_DNA"/>
</dbReference>
<gene>
    <name evidence="1" type="ORF">GCM10009545_08300</name>
    <name evidence="2" type="ORF">GCM10011581_19430</name>
</gene>
<evidence type="ECO:0000313" key="4">
    <source>
        <dbReference type="Proteomes" id="UP001500220"/>
    </source>
</evidence>
<accession>A0A917JSC7</accession>
<dbReference type="Proteomes" id="UP001500220">
    <property type="component" value="Unassembled WGS sequence"/>
</dbReference>
<dbReference type="InterPro" id="IPR036894">
    <property type="entry name" value="YbaB-like_sf"/>
</dbReference>
<reference evidence="2 3" key="1">
    <citation type="journal article" date="2014" name="Int. J. Syst. Evol. Microbiol.">
        <title>Complete genome sequence of Corynebacterium casei LMG S-19264T (=DSM 44701T), isolated from a smear-ripened cheese.</title>
        <authorList>
            <consortium name="US DOE Joint Genome Institute (JGI-PGF)"/>
            <person name="Walter F."/>
            <person name="Albersmeier A."/>
            <person name="Kalinowski J."/>
            <person name="Ruckert C."/>
        </authorList>
    </citation>
    <scope>NUCLEOTIDE SEQUENCE [LARGE SCALE GENOMIC DNA]</scope>
    <source>
        <strain evidence="2 3">CGMCC 4.7206</strain>
    </source>
</reference>
<organism evidence="2 3">
    <name type="scientific">Saccharopolyspora thermophila</name>
    <dbReference type="NCBI Taxonomy" id="89367"/>
    <lineage>
        <taxon>Bacteria</taxon>
        <taxon>Bacillati</taxon>
        <taxon>Actinomycetota</taxon>
        <taxon>Actinomycetes</taxon>
        <taxon>Pseudonocardiales</taxon>
        <taxon>Pseudonocardiaceae</taxon>
        <taxon>Saccharopolyspora</taxon>
    </lineage>
</organism>
<name>A0A917JSC7_9PSEU</name>
<dbReference type="RefSeq" id="WP_188986968.1">
    <property type="nucleotide sequence ID" value="NZ_BAAAHC010000003.1"/>
</dbReference>
<evidence type="ECO:0000313" key="2">
    <source>
        <dbReference type="EMBL" id="GGI82110.1"/>
    </source>
</evidence>
<dbReference type="Gene3D" id="3.30.1310.10">
    <property type="entry name" value="Nucleoid-associated protein YbaB-like domain"/>
    <property type="match status" value="1"/>
</dbReference>
<dbReference type="InterPro" id="IPR004401">
    <property type="entry name" value="YbaB/EbfC"/>
</dbReference>
<sequence>MTEVPDIESMLADLNEKRERMRALREEAATRYFTATSEDRAVSARVDGLGKLHDLSIPDRELRSGHPTALGPKIASAINAARTQAIEDSNARLLRALPGFGS</sequence>
<dbReference type="Pfam" id="PF02575">
    <property type="entry name" value="YbaB_DNA_bd"/>
    <property type="match status" value="1"/>
</dbReference>
<keyword evidence="4" id="KW-1185">Reference proteome</keyword>